<feature type="region of interest" description="Disordered" evidence="6">
    <location>
        <begin position="1"/>
        <end position="72"/>
    </location>
</feature>
<evidence type="ECO:0000313" key="7">
    <source>
        <dbReference type="EMBL" id="RSL83098.1"/>
    </source>
</evidence>
<protein>
    <recommendedName>
        <fullName evidence="9">Transcription factor domain-containing protein</fullName>
    </recommendedName>
</protein>
<sequence length="601" mass="66069">MRSVTSTQHASPPLTTDLPLSQHPVVEEASILPSPTSDQLLGDNTSPADLESASENPSQDIDNVQATSPTSTTGHSFIDEILFSNEPPLPKPTKLATFTIDDERVGSSSLAFFSEKSMLSLSQKLGHDKVRQLITTIEAHTQWCQTLLTDIDPSCESDTVPPQIERAPQLPSEDTAASFVDLLALGCMHAGGGSFTPGQGLSWELFSKALALYAPVILSKKVLISTQALCIMAVYSMSVEGFRYETLFITEAARSAVLMGKTGIQNPEDELARRRTFWIIYCLEKELSFHTTTASLIYDEEVCCLLLPPAQVLSDGLDWIRTWAGLCRIMSRAYTSLFSPGSRTRSEEECLVEIKSIEADTEAWKQSMPESLRPGEPLQRFHFSQSSTRAIALRIHLLYHGFISSLARYTLHTCRNGASERLVDARWSLMVAARSTVSLTQYIPQEPLTSMILLYHMPIAAMFILFDFVVYNPGHVETKKNLSFLDIAAGYFASHGKDGDRAENLGHDSARQHMTSTWNDNHRPACEGAGAAMQTPDTLGNAPGTPLSGRVPGLPFQPPHTEDEAMLDMDISAELDFPIDQSLLAFDLYAWNYNPSGTAGI</sequence>
<dbReference type="PANTHER" id="PTHR46910:SF37">
    <property type="entry name" value="ZN(II)2CYS6 TRANSCRIPTION FACTOR (EUROFUNG)"/>
    <property type="match status" value="1"/>
</dbReference>
<keyword evidence="5" id="KW-0539">Nucleus</keyword>
<name>A0A428RZT3_9HYPO</name>
<proteinExistence type="predicted"/>
<gene>
    <name evidence="7" type="ORF">CEP51_004723</name>
</gene>
<reference evidence="7 8" key="1">
    <citation type="submission" date="2017-06" db="EMBL/GenBank/DDBJ databases">
        <title>Comparative genomic analysis of Ambrosia Fusariam Clade fungi.</title>
        <authorList>
            <person name="Stajich J.E."/>
            <person name="Carrillo J."/>
            <person name="Kijimoto T."/>
            <person name="Eskalen A."/>
            <person name="O'Donnell K."/>
            <person name="Kasson M."/>
        </authorList>
    </citation>
    <scope>NUCLEOTIDE SEQUENCE [LARGE SCALE GENOMIC DNA]</scope>
    <source>
        <strain evidence="7 8">NRRL62606</strain>
    </source>
</reference>
<dbReference type="GO" id="GO:0005634">
    <property type="term" value="C:nucleus"/>
    <property type="evidence" value="ECO:0007669"/>
    <property type="project" value="UniProtKB-SubCell"/>
</dbReference>
<dbReference type="PANTHER" id="PTHR46910">
    <property type="entry name" value="TRANSCRIPTION FACTOR PDR1"/>
    <property type="match status" value="1"/>
</dbReference>
<dbReference type="GO" id="GO:0003700">
    <property type="term" value="F:DNA-binding transcription factor activity"/>
    <property type="evidence" value="ECO:0007669"/>
    <property type="project" value="InterPro"/>
</dbReference>
<evidence type="ECO:0000256" key="5">
    <source>
        <dbReference type="ARBA" id="ARBA00023242"/>
    </source>
</evidence>
<dbReference type="GO" id="GO:0003677">
    <property type="term" value="F:DNA binding"/>
    <property type="evidence" value="ECO:0007669"/>
    <property type="project" value="UniProtKB-KW"/>
</dbReference>
<accession>A0A428RZT3</accession>
<evidence type="ECO:0000256" key="1">
    <source>
        <dbReference type="ARBA" id="ARBA00004123"/>
    </source>
</evidence>
<keyword evidence="8" id="KW-1185">Reference proteome</keyword>
<keyword evidence="2" id="KW-0805">Transcription regulation</keyword>
<evidence type="ECO:0000313" key="8">
    <source>
        <dbReference type="Proteomes" id="UP000287972"/>
    </source>
</evidence>
<evidence type="ECO:0008006" key="9">
    <source>
        <dbReference type="Google" id="ProtNLM"/>
    </source>
</evidence>
<evidence type="ECO:0000256" key="4">
    <source>
        <dbReference type="ARBA" id="ARBA00023163"/>
    </source>
</evidence>
<dbReference type="CDD" id="cd12148">
    <property type="entry name" value="fungal_TF_MHR"/>
    <property type="match status" value="1"/>
</dbReference>
<keyword evidence="4" id="KW-0804">Transcription</keyword>
<feature type="region of interest" description="Disordered" evidence="6">
    <location>
        <begin position="513"/>
        <end position="559"/>
    </location>
</feature>
<organism evidence="7 8">
    <name type="scientific">Fusarium floridanum</name>
    <dbReference type="NCBI Taxonomy" id="1325733"/>
    <lineage>
        <taxon>Eukaryota</taxon>
        <taxon>Fungi</taxon>
        <taxon>Dikarya</taxon>
        <taxon>Ascomycota</taxon>
        <taxon>Pezizomycotina</taxon>
        <taxon>Sordariomycetes</taxon>
        <taxon>Hypocreomycetidae</taxon>
        <taxon>Hypocreales</taxon>
        <taxon>Nectriaceae</taxon>
        <taxon>Fusarium</taxon>
        <taxon>Fusarium solani species complex</taxon>
    </lineage>
</organism>
<dbReference type="Proteomes" id="UP000287972">
    <property type="component" value="Unassembled WGS sequence"/>
</dbReference>
<feature type="compositionally biased region" description="Polar residues" evidence="6">
    <location>
        <begin position="33"/>
        <end position="72"/>
    </location>
</feature>
<dbReference type="InterPro" id="IPR050987">
    <property type="entry name" value="AtrR-like"/>
</dbReference>
<evidence type="ECO:0000256" key="3">
    <source>
        <dbReference type="ARBA" id="ARBA00023125"/>
    </source>
</evidence>
<feature type="compositionally biased region" description="Polar residues" evidence="6">
    <location>
        <begin position="1"/>
        <end position="14"/>
    </location>
</feature>
<comment type="caution">
    <text evidence="7">The sequence shown here is derived from an EMBL/GenBank/DDBJ whole genome shotgun (WGS) entry which is preliminary data.</text>
</comment>
<dbReference type="AlphaFoldDB" id="A0A428RZT3"/>
<dbReference type="EMBL" id="NKCL01000089">
    <property type="protein sequence ID" value="RSL83098.1"/>
    <property type="molecule type" value="Genomic_DNA"/>
</dbReference>
<evidence type="ECO:0000256" key="6">
    <source>
        <dbReference type="SAM" id="MobiDB-lite"/>
    </source>
</evidence>
<keyword evidence="3" id="KW-0238">DNA-binding</keyword>
<comment type="subcellular location">
    <subcellularLocation>
        <location evidence="1">Nucleus</location>
    </subcellularLocation>
</comment>
<evidence type="ECO:0000256" key="2">
    <source>
        <dbReference type="ARBA" id="ARBA00023015"/>
    </source>
</evidence>